<dbReference type="InterPro" id="IPR035906">
    <property type="entry name" value="MetI-like_sf"/>
</dbReference>
<comment type="caution">
    <text evidence="8">The sequence shown here is derived from an EMBL/GenBank/DDBJ whole genome shotgun (WGS) entry which is preliminary data.</text>
</comment>
<feature type="transmembrane region" description="Helical" evidence="5">
    <location>
        <begin position="337"/>
        <end position="360"/>
    </location>
</feature>
<name>A0A937AJJ7_9HYPH</name>
<dbReference type="Pfam" id="PF00528">
    <property type="entry name" value="BPD_transp_1"/>
    <property type="match status" value="1"/>
</dbReference>
<comment type="function">
    <text evidence="6">Part of the binding-protein-dependent transport system for phosphate; probably responsible for the translocation of the substrate across the membrane.</text>
</comment>
<organism evidence="8 9">
    <name type="scientific">Candidatus Liberibacter ctenarytainae</name>
    <dbReference type="NCBI Taxonomy" id="2020335"/>
    <lineage>
        <taxon>Bacteria</taxon>
        <taxon>Pseudomonadati</taxon>
        <taxon>Pseudomonadota</taxon>
        <taxon>Alphaproteobacteria</taxon>
        <taxon>Hyphomicrobiales</taxon>
        <taxon>Rhizobiaceae</taxon>
        <taxon>Liberibacter</taxon>
    </lineage>
</organism>
<keyword evidence="6" id="KW-0592">Phosphate transport</keyword>
<keyword evidence="3 5" id="KW-1133">Transmembrane helix</keyword>
<dbReference type="PROSITE" id="PS50928">
    <property type="entry name" value="ABC_TM1"/>
    <property type="match status" value="1"/>
</dbReference>
<feature type="transmembrane region" description="Helical" evidence="5">
    <location>
        <begin position="245"/>
        <end position="271"/>
    </location>
</feature>
<feature type="transmembrane region" description="Helical" evidence="5">
    <location>
        <begin position="292"/>
        <end position="313"/>
    </location>
</feature>
<protein>
    <recommendedName>
        <fullName evidence="6">Phosphate transport system permease protein</fullName>
    </recommendedName>
</protein>
<dbReference type="PANTHER" id="PTHR42727:SF1">
    <property type="entry name" value="PHOSPHATE TRANSPORT SYSTEM PERMEASE"/>
    <property type="match status" value="1"/>
</dbReference>
<proteinExistence type="inferred from homology"/>
<evidence type="ECO:0000256" key="6">
    <source>
        <dbReference type="RuleBase" id="RU363054"/>
    </source>
</evidence>
<keyword evidence="5" id="KW-0813">Transport</keyword>
<evidence type="ECO:0000256" key="4">
    <source>
        <dbReference type="ARBA" id="ARBA00023136"/>
    </source>
</evidence>
<reference evidence="8" key="1">
    <citation type="submission" date="2019-02" db="EMBL/GenBank/DDBJ databases">
        <title>A novel Candidatus Liberibacter species associated with the New Zealand native fuchsia psyllid, Ctenarytaina fuchsiae.</title>
        <authorList>
            <person name="Thompson S.M."/>
            <person name="Jorgensen N."/>
            <person name="David C."/>
            <person name="Bulman S.R."/>
            <person name="Smith G.R."/>
        </authorList>
    </citation>
    <scope>NUCLEOTIDE SEQUENCE</scope>
    <source>
        <strain evidence="8">Oxford</strain>
    </source>
</reference>
<evidence type="ECO:0000256" key="5">
    <source>
        <dbReference type="RuleBase" id="RU363032"/>
    </source>
</evidence>
<gene>
    <name evidence="8" type="primary">pstC</name>
    <name evidence="8" type="ORF">EU981_00835</name>
</gene>
<dbReference type="InterPro" id="IPR000515">
    <property type="entry name" value="MetI-like"/>
</dbReference>
<dbReference type="SUPFAM" id="SSF161098">
    <property type="entry name" value="MetI-like"/>
    <property type="match status" value="1"/>
</dbReference>
<comment type="similarity">
    <text evidence="6">Belongs to the binding-protein-dependent transport system permease family. CysTW subfamily.</text>
</comment>
<dbReference type="InterPro" id="IPR022182">
    <property type="entry name" value="PstC_N"/>
</dbReference>
<feature type="domain" description="ABC transmembrane type-1" evidence="7">
    <location>
        <begin position="249"/>
        <end position="473"/>
    </location>
</feature>
<dbReference type="NCBIfam" id="TIGR02138">
    <property type="entry name" value="phosphate_pstC"/>
    <property type="match status" value="1"/>
</dbReference>
<feature type="transmembrane region" description="Helical" evidence="5">
    <location>
        <begin position="381"/>
        <end position="402"/>
    </location>
</feature>
<comment type="subcellular location">
    <subcellularLocation>
        <location evidence="6">Cell inner membrane</location>
        <topology evidence="6">Multi-pass membrane protein</topology>
    </subcellularLocation>
    <subcellularLocation>
        <location evidence="1 5">Cell membrane</location>
        <topology evidence="1 5">Multi-pass membrane protein</topology>
    </subcellularLocation>
</comment>
<dbReference type="Pfam" id="PF12501">
    <property type="entry name" value="DUF3708"/>
    <property type="match status" value="1"/>
</dbReference>
<dbReference type="GO" id="GO:0006817">
    <property type="term" value="P:phosphate ion transport"/>
    <property type="evidence" value="ECO:0007669"/>
    <property type="project" value="UniProtKB-KW"/>
</dbReference>
<dbReference type="Proteomes" id="UP000736856">
    <property type="component" value="Unassembled WGS sequence"/>
</dbReference>
<evidence type="ECO:0000256" key="3">
    <source>
        <dbReference type="ARBA" id="ARBA00022989"/>
    </source>
</evidence>
<feature type="transmembrane region" description="Helical" evidence="5">
    <location>
        <begin position="148"/>
        <end position="170"/>
    </location>
</feature>
<accession>A0A937AJJ7</accession>
<feature type="transmembrane region" description="Helical" evidence="5">
    <location>
        <begin position="453"/>
        <end position="473"/>
    </location>
</feature>
<keyword evidence="6" id="KW-1003">Cell membrane</keyword>
<keyword evidence="6" id="KW-0997">Cell inner membrane</keyword>
<keyword evidence="2 5" id="KW-0812">Transmembrane</keyword>
<dbReference type="CDD" id="cd06261">
    <property type="entry name" value="TM_PBP2"/>
    <property type="match status" value="1"/>
</dbReference>
<dbReference type="GO" id="GO:0005886">
    <property type="term" value="C:plasma membrane"/>
    <property type="evidence" value="ECO:0007669"/>
    <property type="project" value="UniProtKB-SubCell"/>
</dbReference>
<dbReference type="Gene3D" id="1.10.3720.10">
    <property type="entry name" value="MetI-like"/>
    <property type="match status" value="1"/>
</dbReference>
<dbReference type="GO" id="GO:0005315">
    <property type="term" value="F:phosphate transmembrane transporter activity"/>
    <property type="evidence" value="ECO:0007669"/>
    <property type="project" value="InterPro"/>
</dbReference>
<feature type="transmembrane region" description="Helical" evidence="5">
    <location>
        <begin position="34"/>
        <end position="55"/>
    </location>
</feature>
<keyword evidence="4 5" id="KW-0472">Membrane</keyword>
<evidence type="ECO:0000313" key="9">
    <source>
        <dbReference type="Proteomes" id="UP000736856"/>
    </source>
</evidence>
<evidence type="ECO:0000259" key="7">
    <source>
        <dbReference type="PROSITE" id="PS50928"/>
    </source>
</evidence>
<dbReference type="EMBL" id="SEOL01000001">
    <property type="protein sequence ID" value="MBL0848641.1"/>
    <property type="molecule type" value="Genomic_DNA"/>
</dbReference>
<evidence type="ECO:0000256" key="1">
    <source>
        <dbReference type="ARBA" id="ARBA00004651"/>
    </source>
</evidence>
<dbReference type="AlphaFoldDB" id="A0A937AJJ7"/>
<evidence type="ECO:0000313" key="8">
    <source>
        <dbReference type="EMBL" id="MBL0848641.1"/>
    </source>
</evidence>
<dbReference type="PANTHER" id="PTHR42727">
    <property type="entry name" value="PHOSPHATE TRANSPORT SYSTEM PERMEASE PROTEIN"/>
    <property type="match status" value="1"/>
</dbReference>
<evidence type="ECO:0000256" key="2">
    <source>
        <dbReference type="ARBA" id="ARBA00022692"/>
    </source>
</evidence>
<feature type="transmembrane region" description="Helical" evidence="5">
    <location>
        <begin position="182"/>
        <end position="207"/>
    </location>
</feature>
<sequence>MILLGLVAYYVGCKRARFLSVKDAVRLYSRESYYGVYVVLYTLVPCILLLCSWLLSSPYFVDLQTRERFSSHMSTLAADEQDSAYDIVKKIAGVLSHLDSSTREEVRTGVGSIDDLLSVHNLIMAEIPDPWMIDAAFYHEKLSYNSQMIMNLLICLVSFLGCFYSSFRITPQLCVRSKVEKFIVFLLFICALLSVFISFGIILSLVFNSLKFFYIIPAKDFFFGTVWDPRFSSFDSPNTVGQYGLIPLLIGTFYIGFIAMLFAVPIGLLIAIYLAEYSSKRSRSVIKPITEILVGIPTIVYGFFALSVVGPFLRDMSMHMNGLITGNYKNFIEAQSVLTAGLVMGVMLIPYVSSLSEDVISAVPRSLRDGSLGLGATRSETIRYVIFPAAFPGIAGAILMAASRTIGETMIVVLGAGVTAHLQLNPFESMTTITVKILNQLTGDFDFTSQQKLVAFALGLTLFCITFLLNIYATYIMNKYQRRYE</sequence>
<dbReference type="InterPro" id="IPR011864">
    <property type="entry name" value="Phosphate_PstC"/>
</dbReference>